<evidence type="ECO:0000256" key="2">
    <source>
        <dbReference type="RuleBase" id="RU000411"/>
    </source>
</evidence>
<dbReference type="Proteomes" id="UP001334084">
    <property type="component" value="Chromosome 2"/>
</dbReference>
<dbReference type="InterPro" id="IPR023796">
    <property type="entry name" value="Serpin_dom"/>
</dbReference>
<protein>
    <submittedName>
        <fullName evidence="4">Serpin-type proteinase inhibitor 1</fullName>
    </submittedName>
</protein>
<dbReference type="GO" id="GO:0004867">
    <property type="term" value="F:serine-type endopeptidase inhibitor activity"/>
    <property type="evidence" value="ECO:0007669"/>
    <property type="project" value="InterPro"/>
</dbReference>
<feature type="domain" description="Serpin" evidence="3">
    <location>
        <begin position="13"/>
        <end position="378"/>
    </location>
</feature>
<dbReference type="SMART" id="SM00093">
    <property type="entry name" value="SERPIN"/>
    <property type="match status" value="1"/>
</dbReference>
<sequence length="381" mass="44182">MQKFIQAIVNLSYRMFEELISIKDDLEKNQAISPIAFTQALGLLANSIQEDQRDSIIKKLGFGLGIGNFNENSMNYLKHLVFKTEDNNIIVVKNYLLYRNNYKIERKFKNFVKKYFDAFITSYDIKKKKDTIALINDKIAEDTNNSILNAMDSFSSDTCLLIMNIIYLKQEWCNEFDYTQKEKFIALNQKEVLLDMMHQDKAVEYNCFADETLIAIDMPFLSSDLSFIAIMPRKLSDFNKVAKNYCSSKKLDDLLNSMEPQLVALTFPKFKFEYEIYFNTFAESLKLEEDLGHLLINILTPQPNNYEAIGKQKVIIEVNELGMEVFVKTEFDIPDGRVEAPGPVLTLKFDQTFFWVIMKKDKDYGINTPIVMGKFNGLETD</sequence>
<dbReference type="Gene3D" id="2.30.39.10">
    <property type="entry name" value="Alpha-1-antitrypsin, domain 1"/>
    <property type="match status" value="1"/>
</dbReference>
<dbReference type="Pfam" id="PF00079">
    <property type="entry name" value="Serpin"/>
    <property type="match status" value="1"/>
</dbReference>
<dbReference type="GeneID" id="90540446"/>
<proteinExistence type="inferred from homology"/>
<dbReference type="Gene3D" id="3.30.497.10">
    <property type="entry name" value="Antithrombin, subunit I, domain 2"/>
    <property type="match status" value="1"/>
</dbReference>
<dbReference type="InterPro" id="IPR042178">
    <property type="entry name" value="Serpin_sf_1"/>
</dbReference>
<dbReference type="RefSeq" id="XP_065328777.1">
    <property type="nucleotide sequence ID" value="XM_065472705.1"/>
</dbReference>
<dbReference type="InterPro" id="IPR000215">
    <property type="entry name" value="Serpin_fam"/>
</dbReference>
<evidence type="ECO:0000256" key="1">
    <source>
        <dbReference type="ARBA" id="ARBA00009500"/>
    </source>
</evidence>
<dbReference type="CDD" id="cd00172">
    <property type="entry name" value="serpin"/>
    <property type="match status" value="1"/>
</dbReference>
<comment type="similarity">
    <text evidence="1 2">Belongs to the serpin family.</text>
</comment>
<dbReference type="SUPFAM" id="SSF56574">
    <property type="entry name" value="Serpins"/>
    <property type="match status" value="1"/>
</dbReference>
<evidence type="ECO:0000313" key="4">
    <source>
        <dbReference type="EMBL" id="WUR02632.1"/>
    </source>
</evidence>
<name>A0AAX4J9S7_9MICR</name>
<evidence type="ECO:0000313" key="5">
    <source>
        <dbReference type="Proteomes" id="UP001334084"/>
    </source>
</evidence>
<accession>A0AAX4J9S7</accession>
<evidence type="ECO:0000259" key="3">
    <source>
        <dbReference type="SMART" id="SM00093"/>
    </source>
</evidence>
<keyword evidence="5" id="KW-1185">Reference proteome</keyword>
<dbReference type="EMBL" id="CP142727">
    <property type="protein sequence ID" value="WUR02632.1"/>
    <property type="molecule type" value="Genomic_DNA"/>
</dbReference>
<dbReference type="KEGG" id="vnx:VNE69_02156"/>
<gene>
    <name evidence="4" type="ORF">VNE69_02156</name>
</gene>
<organism evidence="4 5">
    <name type="scientific">Vairimorpha necatrix</name>
    <dbReference type="NCBI Taxonomy" id="6039"/>
    <lineage>
        <taxon>Eukaryota</taxon>
        <taxon>Fungi</taxon>
        <taxon>Fungi incertae sedis</taxon>
        <taxon>Microsporidia</taxon>
        <taxon>Nosematidae</taxon>
        <taxon>Vairimorpha</taxon>
    </lineage>
</organism>
<dbReference type="InterPro" id="IPR036186">
    <property type="entry name" value="Serpin_sf"/>
</dbReference>
<dbReference type="AlphaFoldDB" id="A0AAX4J9S7"/>
<dbReference type="PANTHER" id="PTHR11461:SF211">
    <property type="entry name" value="GH10112P-RELATED"/>
    <property type="match status" value="1"/>
</dbReference>
<dbReference type="InterPro" id="IPR042185">
    <property type="entry name" value="Serpin_sf_2"/>
</dbReference>
<dbReference type="GO" id="GO:0005615">
    <property type="term" value="C:extracellular space"/>
    <property type="evidence" value="ECO:0007669"/>
    <property type="project" value="InterPro"/>
</dbReference>
<reference evidence="4" key="1">
    <citation type="journal article" date="2024" name="BMC Genomics">
        <title>Functional annotation of a divergent genome using sequence and structure-based similarity.</title>
        <authorList>
            <person name="Svedberg D."/>
            <person name="Winiger R.R."/>
            <person name="Berg A."/>
            <person name="Sharma H."/>
            <person name="Tellgren-Roth C."/>
            <person name="Debrunner-Vossbrinck B.A."/>
            <person name="Vossbrinck C.R."/>
            <person name="Barandun J."/>
        </authorList>
    </citation>
    <scope>NUCLEOTIDE SEQUENCE</scope>
    <source>
        <strain evidence="4">Illinois isolate</strain>
    </source>
</reference>
<dbReference type="PANTHER" id="PTHR11461">
    <property type="entry name" value="SERINE PROTEASE INHIBITOR, SERPIN"/>
    <property type="match status" value="1"/>
</dbReference>